<comment type="caution">
    <text evidence="2">The sequence shown here is derived from an EMBL/GenBank/DDBJ whole genome shotgun (WGS) entry which is preliminary data.</text>
</comment>
<sequence length="151" mass="16718">MSQAPPREHDQRVKDTLAKFENEIDLWVASSDATHGPYLIPLSFFWDGAGFLVSTPRNSVTGRNLLANGRVRLGVGQVRDVVMVDGVVRALPAPGPTKAVGDAFAAKAGFDPRAQKEPYPFFHIRPQRIQAWREVNEIAGRDLMRDGAWLP</sequence>
<feature type="domain" description="Pyridoxamine 5'-phosphate oxidase N-terminal" evidence="1">
    <location>
        <begin position="26"/>
        <end position="132"/>
    </location>
</feature>
<gene>
    <name evidence="2" type="ORF">LR394_32990</name>
</gene>
<proteinExistence type="predicted"/>
<name>A0A9X1NMB6_9ACTN</name>
<protein>
    <submittedName>
        <fullName evidence="2">Pyridoxamine 5'-phosphate oxidase family protein</fullName>
    </submittedName>
</protein>
<dbReference type="RefSeq" id="WP_231448543.1">
    <property type="nucleotide sequence ID" value="NZ_JAJOMB010000024.1"/>
</dbReference>
<reference evidence="2" key="1">
    <citation type="submission" date="2021-11" db="EMBL/GenBank/DDBJ databases">
        <title>Streptomyces corallinus and Kineosporia corallina sp. nov., two new coral-derived marine actinobacteria.</title>
        <authorList>
            <person name="Buangrab K."/>
            <person name="Sutthacheep M."/>
            <person name="Yeemin T."/>
            <person name="Harunari E."/>
            <person name="Igarashi Y."/>
            <person name="Sripreechasak P."/>
            <person name="Kanchanasin P."/>
            <person name="Tanasupawat S."/>
            <person name="Phongsopitanun W."/>
        </authorList>
    </citation>
    <scope>NUCLEOTIDE SEQUENCE</scope>
    <source>
        <strain evidence="2">JCM 31032</strain>
    </source>
</reference>
<dbReference type="EMBL" id="JAJOMB010000024">
    <property type="protein sequence ID" value="MCD5315723.1"/>
    <property type="molecule type" value="Genomic_DNA"/>
</dbReference>
<dbReference type="Pfam" id="PF01243">
    <property type="entry name" value="PNPOx_N"/>
    <property type="match status" value="1"/>
</dbReference>
<evidence type="ECO:0000259" key="1">
    <source>
        <dbReference type="Pfam" id="PF01243"/>
    </source>
</evidence>
<dbReference type="AlphaFoldDB" id="A0A9X1NMB6"/>
<evidence type="ECO:0000313" key="3">
    <source>
        <dbReference type="Proteomes" id="UP001138997"/>
    </source>
</evidence>
<evidence type="ECO:0000313" key="2">
    <source>
        <dbReference type="EMBL" id="MCD5315723.1"/>
    </source>
</evidence>
<keyword evidence="3" id="KW-1185">Reference proteome</keyword>
<dbReference type="SUPFAM" id="SSF50475">
    <property type="entry name" value="FMN-binding split barrel"/>
    <property type="match status" value="1"/>
</dbReference>
<dbReference type="InterPro" id="IPR012349">
    <property type="entry name" value="Split_barrel_FMN-bd"/>
</dbReference>
<accession>A0A9X1NMB6</accession>
<dbReference type="Proteomes" id="UP001138997">
    <property type="component" value="Unassembled WGS sequence"/>
</dbReference>
<dbReference type="InterPro" id="IPR011576">
    <property type="entry name" value="Pyridox_Oxase_N"/>
</dbReference>
<dbReference type="Gene3D" id="2.30.110.10">
    <property type="entry name" value="Electron Transport, Fmn-binding Protein, Chain A"/>
    <property type="match status" value="1"/>
</dbReference>
<organism evidence="2 3">
    <name type="scientific">Kineosporia babensis</name>
    <dbReference type="NCBI Taxonomy" id="499548"/>
    <lineage>
        <taxon>Bacteria</taxon>
        <taxon>Bacillati</taxon>
        <taxon>Actinomycetota</taxon>
        <taxon>Actinomycetes</taxon>
        <taxon>Kineosporiales</taxon>
        <taxon>Kineosporiaceae</taxon>
        <taxon>Kineosporia</taxon>
    </lineage>
</organism>